<reference evidence="17" key="1">
    <citation type="journal article" date="2014" name="Int. J. Syst. Evol. Microbiol.">
        <title>Complete genome sequence of Corynebacterium casei LMG S-19264T (=DSM 44701T), isolated from a smear-ripened cheese.</title>
        <authorList>
            <consortium name="US DOE Joint Genome Institute (JGI-PGF)"/>
            <person name="Walter F."/>
            <person name="Albersmeier A."/>
            <person name="Kalinowski J."/>
            <person name="Ruckert C."/>
        </authorList>
    </citation>
    <scope>NUCLEOTIDE SEQUENCE</scope>
    <source>
        <strain evidence="17">CGMCC 1.15254</strain>
    </source>
</reference>
<comment type="similarity">
    <text evidence="1">Belongs to the helicase family. UvrD subfamily.</text>
</comment>
<keyword evidence="2 13" id="KW-0547">Nucleotide-binding</keyword>
<evidence type="ECO:0000256" key="3">
    <source>
        <dbReference type="ARBA" id="ARBA00022801"/>
    </source>
</evidence>
<dbReference type="Proteomes" id="UP000632498">
    <property type="component" value="Unassembled WGS sequence"/>
</dbReference>
<evidence type="ECO:0000259" key="16">
    <source>
        <dbReference type="PROSITE" id="PS51217"/>
    </source>
</evidence>
<dbReference type="AlphaFoldDB" id="A0A917BZN3"/>
<name>A0A917BZN3_9PROT</name>
<dbReference type="Pfam" id="PF13361">
    <property type="entry name" value="UvrD_C"/>
    <property type="match status" value="1"/>
</dbReference>
<evidence type="ECO:0000256" key="9">
    <source>
        <dbReference type="ARBA" id="ARBA00034617"/>
    </source>
</evidence>
<keyword evidence="18" id="KW-1185">Reference proteome</keyword>
<evidence type="ECO:0000256" key="10">
    <source>
        <dbReference type="ARBA" id="ARBA00034808"/>
    </source>
</evidence>
<evidence type="ECO:0000256" key="7">
    <source>
        <dbReference type="ARBA" id="ARBA00023235"/>
    </source>
</evidence>
<sequence length="767" mass="86229">MNDPFDFSDDYLEPAQPAPVQGPPSYVETLNPEQRMAVEETDGPVLVLAGAGTGKTRVLTTRLAYIMDHGLAYAGEIMAVTFTNKAAAEMKERVAALLGRPVEGWWLGTFHALAARMVRAHAEVVGLTSNFTIIDTDDQIRLLKQIMEAEFIDEKKNPARNLMGVIQRWKDRGLTPEKVSPGEGAAYADGAAVRIYKIYQERLRLNNACDFGDLLLHVLTIFAEQPQILEQYQRRFRYVLVDEYQDTNVSQYLWLRLLAKQHRNICCVGDDDQSIYSWRGAEVANILKFEKDFPGAKVIRLERNYRSTAHILGAASGLISYNEDRLGKTLQPQSKDDAIKVRVESLWDGESEARFVGDEIEALQAKGESLNEMAILVRAGFQTREFEERMITLGLPYKVVGGLRFYEREEIRDAIAYLRVVNQPNDSLALERIINKPSRGFGPKTKGLQTLLEYARKSQISLYSAAMTLVDTDELSPKARTSLRDLLAQFELWRSLKDGLDVDDLVGQILDESGYMDWRIAETKKQKDMKAQGRVDNLKELVSGLKEFESLNEFLEHVSLVMEVQDRADDAKVTIMTLHAAKGLEFDNVFLPGWEEGTFPNQRALDESGNSALEEERRLGYVGITRARKRSIISYALRRRVFGQYNDMLPSRFVSELPEPHIETGGETGTPSGDYGGGNYGYSKFGDNPQRFTYRGKSENRPQKLVTIDAFDVTVSEAPDGGFRKGDHVRHGKFGSGVVLNVDGNKLDIAFASGGRKKVIDSFVEKI</sequence>
<dbReference type="InterPro" id="IPR013986">
    <property type="entry name" value="DExx_box_DNA_helicase_dom_sf"/>
</dbReference>
<evidence type="ECO:0000313" key="17">
    <source>
        <dbReference type="EMBL" id="GGF64931.1"/>
    </source>
</evidence>
<evidence type="ECO:0000313" key="18">
    <source>
        <dbReference type="Proteomes" id="UP000632498"/>
    </source>
</evidence>
<comment type="catalytic activity">
    <reaction evidence="12">
        <text>ATP + H2O = ADP + phosphate + H(+)</text>
        <dbReference type="Rhea" id="RHEA:13065"/>
        <dbReference type="ChEBI" id="CHEBI:15377"/>
        <dbReference type="ChEBI" id="CHEBI:15378"/>
        <dbReference type="ChEBI" id="CHEBI:30616"/>
        <dbReference type="ChEBI" id="CHEBI:43474"/>
        <dbReference type="ChEBI" id="CHEBI:456216"/>
        <dbReference type="EC" id="5.6.2.4"/>
    </reaction>
</comment>
<dbReference type="InterPro" id="IPR027417">
    <property type="entry name" value="P-loop_NTPase"/>
</dbReference>
<evidence type="ECO:0000256" key="14">
    <source>
        <dbReference type="SAM" id="MobiDB-lite"/>
    </source>
</evidence>
<dbReference type="PANTHER" id="PTHR11070:SF2">
    <property type="entry name" value="ATP-DEPENDENT DNA HELICASE SRS2"/>
    <property type="match status" value="1"/>
</dbReference>
<evidence type="ECO:0000256" key="6">
    <source>
        <dbReference type="ARBA" id="ARBA00023125"/>
    </source>
</evidence>
<keyword evidence="3 13" id="KW-0378">Hydrolase</keyword>
<dbReference type="CDD" id="cd17932">
    <property type="entry name" value="DEXQc_UvrD"/>
    <property type="match status" value="1"/>
</dbReference>
<evidence type="ECO:0000256" key="12">
    <source>
        <dbReference type="ARBA" id="ARBA00048988"/>
    </source>
</evidence>
<dbReference type="EC" id="5.6.2.4" evidence="10"/>
<dbReference type="GO" id="GO:0016787">
    <property type="term" value="F:hydrolase activity"/>
    <property type="evidence" value="ECO:0007669"/>
    <property type="project" value="UniProtKB-UniRule"/>
</dbReference>
<reference evidence="17" key="2">
    <citation type="submission" date="2020-09" db="EMBL/GenBank/DDBJ databases">
        <authorList>
            <person name="Sun Q."/>
            <person name="Zhou Y."/>
        </authorList>
    </citation>
    <scope>NUCLEOTIDE SEQUENCE</scope>
    <source>
        <strain evidence="17">CGMCC 1.15254</strain>
    </source>
</reference>
<evidence type="ECO:0000256" key="11">
    <source>
        <dbReference type="ARBA" id="ARBA00034923"/>
    </source>
</evidence>
<dbReference type="EMBL" id="BMHV01000012">
    <property type="protein sequence ID" value="GGF64931.1"/>
    <property type="molecule type" value="Genomic_DNA"/>
</dbReference>
<keyword evidence="6" id="KW-0238">DNA-binding</keyword>
<feature type="compositionally biased region" description="Acidic residues" evidence="14">
    <location>
        <begin position="1"/>
        <end position="12"/>
    </location>
</feature>
<keyword evidence="4 13" id="KW-0347">Helicase</keyword>
<dbReference type="GO" id="GO:0000725">
    <property type="term" value="P:recombinational repair"/>
    <property type="evidence" value="ECO:0007669"/>
    <property type="project" value="TreeGrafter"/>
</dbReference>
<dbReference type="InterPro" id="IPR014017">
    <property type="entry name" value="DNA_helicase_UvrD-like_C"/>
</dbReference>
<dbReference type="GO" id="GO:0033202">
    <property type="term" value="C:DNA helicase complex"/>
    <property type="evidence" value="ECO:0007669"/>
    <property type="project" value="TreeGrafter"/>
</dbReference>
<comment type="function">
    <text evidence="8">Has both ATPase and helicase activities. Unwinds DNA duplexes with 3' to 5' polarity with respect to the bound strand and initiates unwinding most effectively when a single-stranded region is present. Involved in the post-incision events of nucleotide excision repair and methyl-directed mismatch repair.</text>
</comment>
<evidence type="ECO:0000256" key="2">
    <source>
        <dbReference type="ARBA" id="ARBA00022741"/>
    </source>
</evidence>
<dbReference type="Gene3D" id="3.40.50.300">
    <property type="entry name" value="P-loop containing nucleotide triphosphate hydrolases"/>
    <property type="match status" value="2"/>
</dbReference>
<evidence type="ECO:0000256" key="8">
    <source>
        <dbReference type="ARBA" id="ARBA00025289"/>
    </source>
</evidence>
<dbReference type="InterPro" id="IPR014016">
    <property type="entry name" value="UvrD-like_ATP-bd"/>
</dbReference>
<evidence type="ECO:0000256" key="5">
    <source>
        <dbReference type="ARBA" id="ARBA00022840"/>
    </source>
</evidence>
<dbReference type="Gene3D" id="1.10.486.10">
    <property type="entry name" value="PCRA, domain 4"/>
    <property type="match status" value="1"/>
</dbReference>
<dbReference type="SUPFAM" id="SSF52540">
    <property type="entry name" value="P-loop containing nucleoside triphosphate hydrolases"/>
    <property type="match status" value="1"/>
</dbReference>
<dbReference type="RefSeq" id="WP_188664195.1">
    <property type="nucleotide sequence ID" value="NZ_BMHV01000012.1"/>
</dbReference>
<dbReference type="GO" id="GO:0003677">
    <property type="term" value="F:DNA binding"/>
    <property type="evidence" value="ECO:0007669"/>
    <property type="project" value="UniProtKB-KW"/>
</dbReference>
<dbReference type="GO" id="GO:0043138">
    <property type="term" value="F:3'-5' DNA helicase activity"/>
    <property type="evidence" value="ECO:0007669"/>
    <property type="project" value="UniProtKB-EC"/>
</dbReference>
<feature type="domain" description="UvrD-like helicase ATP-binding" evidence="15">
    <location>
        <begin position="28"/>
        <end position="308"/>
    </location>
</feature>
<dbReference type="GO" id="GO:0005524">
    <property type="term" value="F:ATP binding"/>
    <property type="evidence" value="ECO:0007669"/>
    <property type="project" value="UniProtKB-UniRule"/>
</dbReference>
<comment type="caution">
    <text evidence="17">The sequence shown here is derived from an EMBL/GenBank/DDBJ whole genome shotgun (WGS) entry which is preliminary data.</text>
</comment>
<feature type="binding site" evidence="13">
    <location>
        <begin position="49"/>
        <end position="56"/>
    </location>
    <ligand>
        <name>ATP</name>
        <dbReference type="ChEBI" id="CHEBI:30616"/>
    </ligand>
</feature>
<dbReference type="InterPro" id="IPR000212">
    <property type="entry name" value="DNA_helicase_UvrD/REP"/>
</dbReference>
<protein>
    <recommendedName>
        <fullName evidence="10">DNA 3'-5' helicase</fullName>
        <ecNumber evidence="10">5.6.2.4</ecNumber>
    </recommendedName>
    <alternativeName>
        <fullName evidence="11">DNA 3'-5' helicase II</fullName>
    </alternativeName>
</protein>
<organism evidence="17 18">
    <name type="scientific">Terasakiella brassicae</name>
    <dbReference type="NCBI Taxonomy" id="1634917"/>
    <lineage>
        <taxon>Bacteria</taxon>
        <taxon>Pseudomonadati</taxon>
        <taxon>Pseudomonadota</taxon>
        <taxon>Alphaproteobacteria</taxon>
        <taxon>Rhodospirillales</taxon>
        <taxon>Terasakiellaceae</taxon>
        <taxon>Terasakiella</taxon>
    </lineage>
</organism>
<feature type="domain" description="UvrD-like helicase C-terminal" evidence="16">
    <location>
        <begin position="309"/>
        <end position="583"/>
    </location>
</feature>
<comment type="catalytic activity">
    <reaction evidence="9">
        <text>Couples ATP hydrolysis with the unwinding of duplex DNA by translocating in the 3'-5' direction.</text>
        <dbReference type="EC" id="5.6.2.4"/>
    </reaction>
</comment>
<feature type="region of interest" description="Disordered" evidence="14">
    <location>
        <begin position="1"/>
        <end position="24"/>
    </location>
</feature>
<dbReference type="PROSITE" id="PS51217">
    <property type="entry name" value="UVRD_HELICASE_CTER"/>
    <property type="match status" value="1"/>
</dbReference>
<evidence type="ECO:0000259" key="15">
    <source>
        <dbReference type="PROSITE" id="PS51198"/>
    </source>
</evidence>
<dbReference type="PROSITE" id="PS51198">
    <property type="entry name" value="UVRD_HELICASE_ATP_BIND"/>
    <property type="match status" value="1"/>
</dbReference>
<proteinExistence type="inferred from homology"/>
<dbReference type="PANTHER" id="PTHR11070">
    <property type="entry name" value="UVRD / RECB / PCRA DNA HELICASE FAMILY MEMBER"/>
    <property type="match status" value="1"/>
</dbReference>
<evidence type="ECO:0000256" key="1">
    <source>
        <dbReference type="ARBA" id="ARBA00009922"/>
    </source>
</evidence>
<evidence type="ECO:0000256" key="4">
    <source>
        <dbReference type="ARBA" id="ARBA00022806"/>
    </source>
</evidence>
<dbReference type="GO" id="GO:0005829">
    <property type="term" value="C:cytosol"/>
    <property type="evidence" value="ECO:0007669"/>
    <property type="project" value="TreeGrafter"/>
</dbReference>
<dbReference type="CDD" id="cd18807">
    <property type="entry name" value="SF1_C_UvrD"/>
    <property type="match status" value="1"/>
</dbReference>
<keyword evidence="7" id="KW-0413">Isomerase</keyword>
<keyword evidence="5 13" id="KW-0067">ATP-binding</keyword>
<dbReference type="FunFam" id="3.40.50.300:FF:001890">
    <property type="entry name" value="DNA helicase"/>
    <property type="match status" value="1"/>
</dbReference>
<dbReference type="Gene3D" id="1.10.10.160">
    <property type="match status" value="1"/>
</dbReference>
<dbReference type="Pfam" id="PF00580">
    <property type="entry name" value="UvrD-helicase"/>
    <property type="match status" value="1"/>
</dbReference>
<accession>A0A917BZN3</accession>
<evidence type="ECO:0000256" key="13">
    <source>
        <dbReference type="PROSITE-ProRule" id="PRU00560"/>
    </source>
</evidence>
<gene>
    <name evidence="17" type="ORF">GCM10011332_18770</name>
</gene>